<dbReference type="InterPro" id="IPR044925">
    <property type="entry name" value="His-Me_finger_sf"/>
</dbReference>
<dbReference type="RefSeq" id="WP_277616918.1">
    <property type="nucleotide sequence ID" value="NZ_JARPRP010000023.1"/>
</dbReference>
<dbReference type="EMBL" id="JARPRR010000028">
    <property type="protein sequence ID" value="MDG0955778.1"/>
    <property type="molecule type" value="Genomic_DNA"/>
</dbReference>
<sequence>MTKNVTSKSKVCEVCEKEYQPTSNRQKYCTECKKDISKQWDRNKYKRRYVKKGYNQKGENNNNWSGGTPPYYKRIAYEAYGKVCNRCGSENDIVVHHKDRNRKNNDINNLEVLCKKCHQHEHECWNNLGRYLGNTNILRDQSGRFKKHL</sequence>
<gene>
    <name evidence="2" type="ORF">P6U19_24740</name>
</gene>
<dbReference type="AlphaFoldDB" id="A0AAJ1K8S8"/>
<dbReference type="Proteomes" id="UP001216801">
    <property type="component" value="Unassembled WGS sequence"/>
</dbReference>
<evidence type="ECO:0000313" key="3">
    <source>
        <dbReference type="Proteomes" id="UP001216801"/>
    </source>
</evidence>
<evidence type="ECO:0000259" key="1">
    <source>
        <dbReference type="SMART" id="SM00507"/>
    </source>
</evidence>
<dbReference type="InterPro" id="IPR002711">
    <property type="entry name" value="HNH"/>
</dbReference>
<protein>
    <submittedName>
        <fullName evidence="2">HNH endonuclease</fullName>
    </submittedName>
</protein>
<dbReference type="InterPro" id="IPR003615">
    <property type="entry name" value="HNH_nuc"/>
</dbReference>
<feature type="domain" description="HNH nuclease" evidence="1">
    <location>
        <begin position="72"/>
        <end position="119"/>
    </location>
</feature>
<proteinExistence type="predicted"/>
<keyword evidence="2" id="KW-0378">Hydrolase</keyword>
<dbReference type="SUPFAM" id="SSF54060">
    <property type="entry name" value="His-Me finger endonucleases"/>
    <property type="match status" value="1"/>
</dbReference>
<reference evidence="2" key="1">
    <citation type="submission" date="2023-03" db="EMBL/GenBank/DDBJ databases">
        <title>Genetic diversity of Bacillus cereus sensu lato isolates from Slovenia.</title>
        <authorList>
            <person name="Abdelli M."/>
        </authorList>
    </citation>
    <scope>NUCLEOTIDE SEQUENCE</scope>
    <source>
        <strain evidence="2">SIBC39</strain>
    </source>
</reference>
<keyword evidence="2" id="KW-0540">Nuclease</keyword>
<comment type="caution">
    <text evidence="2">The sequence shown here is derived from an EMBL/GenBank/DDBJ whole genome shotgun (WGS) entry which is preliminary data.</text>
</comment>
<keyword evidence="2" id="KW-0255">Endonuclease</keyword>
<dbReference type="GO" id="GO:0008270">
    <property type="term" value="F:zinc ion binding"/>
    <property type="evidence" value="ECO:0007669"/>
    <property type="project" value="InterPro"/>
</dbReference>
<evidence type="ECO:0000313" key="2">
    <source>
        <dbReference type="EMBL" id="MDG0955778.1"/>
    </source>
</evidence>
<name>A0AAJ1K8S8_9BACI</name>
<dbReference type="GO" id="GO:0004519">
    <property type="term" value="F:endonuclease activity"/>
    <property type="evidence" value="ECO:0007669"/>
    <property type="project" value="UniProtKB-KW"/>
</dbReference>
<dbReference type="Gene3D" id="3.90.75.20">
    <property type="match status" value="1"/>
</dbReference>
<organism evidence="2 3">
    <name type="scientific">Bacillus paranthracis</name>
    <dbReference type="NCBI Taxonomy" id="2026186"/>
    <lineage>
        <taxon>Bacteria</taxon>
        <taxon>Bacillati</taxon>
        <taxon>Bacillota</taxon>
        <taxon>Bacilli</taxon>
        <taxon>Bacillales</taxon>
        <taxon>Bacillaceae</taxon>
        <taxon>Bacillus</taxon>
        <taxon>Bacillus cereus group</taxon>
    </lineage>
</organism>
<dbReference type="GO" id="GO:0003676">
    <property type="term" value="F:nucleic acid binding"/>
    <property type="evidence" value="ECO:0007669"/>
    <property type="project" value="InterPro"/>
</dbReference>
<dbReference type="CDD" id="cd00085">
    <property type="entry name" value="HNHc"/>
    <property type="match status" value="1"/>
</dbReference>
<accession>A0AAJ1K8S8</accession>
<dbReference type="SMART" id="SM00507">
    <property type="entry name" value="HNHc"/>
    <property type="match status" value="1"/>
</dbReference>
<dbReference type="Pfam" id="PF01844">
    <property type="entry name" value="HNH"/>
    <property type="match status" value="1"/>
</dbReference>